<gene>
    <name evidence="7" type="ORF">H1B31_05220</name>
</gene>
<dbReference type="AlphaFoldDB" id="A0A7G7VMI4"/>
<evidence type="ECO:0000256" key="1">
    <source>
        <dbReference type="ARBA" id="ARBA00004141"/>
    </source>
</evidence>
<protein>
    <submittedName>
        <fullName evidence="7">TerC family protein</fullName>
    </submittedName>
</protein>
<evidence type="ECO:0000256" key="2">
    <source>
        <dbReference type="ARBA" id="ARBA00007511"/>
    </source>
</evidence>
<dbReference type="Proteomes" id="UP000515480">
    <property type="component" value="Chromosome"/>
</dbReference>
<accession>A0A7G7VMI4</accession>
<dbReference type="KEGG" id="stim:H1B31_05220"/>
<feature type="transmembrane region" description="Helical" evidence="6">
    <location>
        <begin position="136"/>
        <end position="157"/>
    </location>
</feature>
<feature type="transmembrane region" description="Helical" evidence="6">
    <location>
        <begin position="196"/>
        <end position="219"/>
    </location>
</feature>
<dbReference type="RefSeq" id="WP_009441235.1">
    <property type="nucleotide sequence ID" value="NZ_CP060204.1"/>
</dbReference>
<dbReference type="InterPro" id="IPR005496">
    <property type="entry name" value="Integral_membrane_TerC"/>
</dbReference>
<dbReference type="PANTHER" id="PTHR30238">
    <property type="entry name" value="MEMBRANE BOUND PREDICTED REDOX MODULATOR"/>
    <property type="match status" value="1"/>
</dbReference>
<feature type="transmembrane region" description="Helical" evidence="6">
    <location>
        <begin position="12"/>
        <end position="35"/>
    </location>
</feature>
<proteinExistence type="inferred from homology"/>
<evidence type="ECO:0000256" key="4">
    <source>
        <dbReference type="ARBA" id="ARBA00022989"/>
    </source>
</evidence>
<organism evidence="7 8">
    <name type="scientific">Selenomonas timonae</name>
    <dbReference type="NCBI Taxonomy" id="2754044"/>
    <lineage>
        <taxon>Bacteria</taxon>
        <taxon>Bacillati</taxon>
        <taxon>Bacillota</taxon>
        <taxon>Negativicutes</taxon>
        <taxon>Selenomonadales</taxon>
        <taxon>Selenomonadaceae</taxon>
        <taxon>Selenomonas</taxon>
    </lineage>
</organism>
<evidence type="ECO:0000313" key="7">
    <source>
        <dbReference type="EMBL" id="QNH55327.1"/>
    </source>
</evidence>
<comment type="subcellular location">
    <subcellularLocation>
        <location evidence="1">Membrane</location>
        <topology evidence="1">Multi-pass membrane protein</topology>
    </subcellularLocation>
</comment>
<dbReference type="InterPro" id="IPR022301">
    <property type="entry name" value="Integral_membrane_YjbE"/>
</dbReference>
<feature type="transmembrane region" description="Helical" evidence="6">
    <location>
        <begin position="47"/>
        <end position="67"/>
    </location>
</feature>
<keyword evidence="3 6" id="KW-0812">Transmembrane</keyword>
<name>A0A7G7VMI4_9FIRM</name>
<feature type="transmembrane region" description="Helical" evidence="6">
    <location>
        <begin position="164"/>
        <end position="184"/>
    </location>
</feature>
<dbReference type="PANTHER" id="PTHR30238:SF4">
    <property type="entry name" value="SLL1022 PROTEIN"/>
    <property type="match status" value="1"/>
</dbReference>
<evidence type="ECO:0000256" key="5">
    <source>
        <dbReference type="ARBA" id="ARBA00023136"/>
    </source>
</evidence>
<dbReference type="GO" id="GO:0016020">
    <property type="term" value="C:membrane"/>
    <property type="evidence" value="ECO:0007669"/>
    <property type="project" value="UniProtKB-SubCell"/>
</dbReference>
<evidence type="ECO:0000256" key="6">
    <source>
        <dbReference type="SAM" id="Phobius"/>
    </source>
</evidence>
<dbReference type="EMBL" id="CP060204">
    <property type="protein sequence ID" value="QNH55327.1"/>
    <property type="molecule type" value="Genomic_DNA"/>
</dbReference>
<comment type="similarity">
    <text evidence="2">Belongs to the TerC family.</text>
</comment>
<evidence type="ECO:0000256" key="3">
    <source>
        <dbReference type="ARBA" id="ARBA00022692"/>
    </source>
</evidence>
<keyword evidence="4 6" id="KW-1133">Transmembrane helix</keyword>
<reference evidence="7 8" key="1">
    <citation type="submission" date="2020-07" db="EMBL/GenBank/DDBJ databases">
        <title>Complete genome and description of Selenomonas timonensis sp. nov., a new bacterium isolated from a gingivitis subject.</title>
        <authorList>
            <person name="Antezack A."/>
        </authorList>
    </citation>
    <scope>NUCLEOTIDE SEQUENCE [LARGE SCALE GENOMIC DNA]</scope>
    <source>
        <strain evidence="7 8">Marseille-Q3039</strain>
    </source>
</reference>
<keyword evidence="8" id="KW-1185">Reference proteome</keyword>
<keyword evidence="5 6" id="KW-0472">Membrane</keyword>
<dbReference type="NCBIfam" id="TIGR03717">
    <property type="entry name" value="R_switched_YjbE"/>
    <property type="match status" value="1"/>
</dbReference>
<evidence type="ECO:0000313" key="8">
    <source>
        <dbReference type="Proteomes" id="UP000515480"/>
    </source>
</evidence>
<sequence>MEVELFSSQFFVALFSIIVLDLVLAGDNAVVIAMASNRLPTHLRKRAIYVGTAGAIIIRLIMTYFAVQLLSVPYLQALGGLVLLPIAVKLMKPSGGEEHIEAAETFAGAVKTIIIADAAMGIDNVIAIAGASHGDFLLVVLGLIISIPIVVGGSQLIGKLMDKYPVLVVLGTAILGWTGGAMIVHDRTIGVMILEAVPQAATLLPAALAGAVCGIGGWLRQRG</sequence>
<dbReference type="Pfam" id="PF03741">
    <property type="entry name" value="TerC"/>
    <property type="match status" value="1"/>
</dbReference>